<feature type="compositionally biased region" description="Polar residues" evidence="1">
    <location>
        <begin position="105"/>
        <end position="117"/>
    </location>
</feature>
<feature type="compositionally biased region" description="Low complexity" evidence="1">
    <location>
        <begin position="14"/>
        <end position="26"/>
    </location>
</feature>
<protein>
    <submittedName>
        <fullName evidence="2">Uncharacterized protein</fullName>
    </submittedName>
</protein>
<evidence type="ECO:0000256" key="1">
    <source>
        <dbReference type="SAM" id="MobiDB-lite"/>
    </source>
</evidence>
<organism evidence="2 3">
    <name type="scientific">Globisporangium ultimum (strain ATCC 200006 / CBS 805.95 / DAOM BR144)</name>
    <name type="common">Pythium ultimum</name>
    <dbReference type="NCBI Taxonomy" id="431595"/>
    <lineage>
        <taxon>Eukaryota</taxon>
        <taxon>Sar</taxon>
        <taxon>Stramenopiles</taxon>
        <taxon>Oomycota</taxon>
        <taxon>Peronosporomycetes</taxon>
        <taxon>Pythiales</taxon>
        <taxon>Pythiaceae</taxon>
        <taxon>Globisporangium</taxon>
    </lineage>
</organism>
<dbReference type="VEuPathDB" id="FungiDB:PYU1_G011706"/>
<reference evidence="2" key="3">
    <citation type="submission" date="2015-02" db="UniProtKB">
        <authorList>
            <consortium name="EnsemblProtists"/>
        </authorList>
    </citation>
    <scope>IDENTIFICATION</scope>
    <source>
        <strain evidence="2">DAOM BR144</strain>
    </source>
</reference>
<dbReference type="InParanoid" id="K3X3D3"/>
<dbReference type="eggNOG" id="ENOG502SJ53">
    <property type="taxonomic scope" value="Eukaryota"/>
</dbReference>
<dbReference type="HOGENOM" id="CLU_036567_0_3_1"/>
<dbReference type="EMBL" id="GL376611">
    <property type="status" value="NOT_ANNOTATED_CDS"/>
    <property type="molecule type" value="Genomic_DNA"/>
</dbReference>
<reference evidence="3" key="2">
    <citation type="submission" date="2010-04" db="EMBL/GenBank/DDBJ databases">
        <authorList>
            <person name="Buell R."/>
            <person name="Hamilton J."/>
            <person name="Hostetler J."/>
        </authorList>
    </citation>
    <scope>NUCLEOTIDE SEQUENCE [LARGE SCALE GENOMIC DNA]</scope>
    <source>
        <strain evidence="3">DAOM:BR144</strain>
    </source>
</reference>
<accession>K3X3D3</accession>
<sequence length="496" mass="56593">MLSKTSPREKRSRTAMTAVSSSASAPATANTLLSLMVSPSSGLAVSDVMLPPLLAVAHGEDASAWSSGTSAAEHNGRRPSEKDAPHRSVNGVVRGGDAAASLVVETQQQPGSVPSSETEPDAADTSTENSKTKKPKKVRKRTYYMRKEEKEILSKELHALETRMAYYHEKEDLIEQWKRIRQRQHDNRALRNAIRSQRLVFANARCMMTQFMQTHDNTPFETYIKLGLDPMQRRTSLLALKHEKLEEAITFLTERGRFLDPSKSFVDAQRFENAHGDYCSVRFDVTPFEGLQSARQVFDKYLDFAFNLEISISETLGDITIREDDDVSQSFNHDGIAHNRLMSRISNIVELDINNVMFSQFFENRATDLHTTESTQTTSEMGVLVFDFVDDDERYPYFPNDRVRQDVTSLVMITSFKRKKFQNDPRKAPNSFHNRVLLEEDELVVVMMRWSLLKVHRTDFYIPEEIQQRIRHSIEHVADSIITTVKQAVYATTPMT</sequence>
<evidence type="ECO:0000313" key="3">
    <source>
        <dbReference type="Proteomes" id="UP000019132"/>
    </source>
</evidence>
<dbReference type="OMA" id="EMETNNA"/>
<feature type="region of interest" description="Disordered" evidence="1">
    <location>
        <begin position="65"/>
        <end position="92"/>
    </location>
</feature>
<feature type="region of interest" description="Disordered" evidence="1">
    <location>
        <begin position="105"/>
        <end position="140"/>
    </location>
</feature>
<reference evidence="3" key="1">
    <citation type="journal article" date="2010" name="Genome Biol.">
        <title>Genome sequence of the necrotrophic plant pathogen Pythium ultimum reveals original pathogenicity mechanisms and effector repertoire.</title>
        <authorList>
            <person name="Levesque C.A."/>
            <person name="Brouwer H."/>
            <person name="Cano L."/>
            <person name="Hamilton J.P."/>
            <person name="Holt C."/>
            <person name="Huitema E."/>
            <person name="Raffaele S."/>
            <person name="Robideau G.P."/>
            <person name="Thines M."/>
            <person name="Win J."/>
            <person name="Zerillo M.M."/>
            <person name="Beakes G.W."/>
            <person name="Boore J.L."/>
            <person name="Busam D."/>
            <person name="Dumas B."/>
            <person name="Ferriera S."/>
            <person name="Fuerstenberg S.I."/>
            <person name="Gachon C.M."/>
            <person name="Gaulin E."/>
            <person name="Govers F."/>
            <person name="Grenville-Briggs L."/>
            <person name="Horner N."/>
            <person name="Hostetler J."/>
            <person name="Jiang R.H."/>
            <person name="Johnson J."/>
            <person name="Krajaejun T."/>
            <person name="Lin H."/>
            <person name="Meijer H.J."/>
            <person name="Moore B."/>
            <person name="Morris P."/>
            <person name="Phuntmart V."/>
            <person name="Puiu D."/>
            <person name="Shetty J."/>
            <person name="Stajich J.E."/>
            <person name="Tripathy S."/>
            <person name="Wawra S."/>
            <person name="van West P."/>
            <person name="Whitty B.R."/>
            <person name="Coutinho P.M."/>
            <person name="Henrissat B."/>
            <person name="Martin F."/>
            <person name="Thomas P.D."/>
            <person name="Tyler B.M."/>
            <person name="De Vries R.P."/>
            <person name="Kamoun S."/>
            <person name="Yandell M."/>
            <person name="Tisserat N."/>
            <person name="Buell C.R."/>
        </authorList>
    </citation>
    <scope>NUCLEOTIDE SEQUENCE</scope>
    <source>
        <strain evidence="3">DAOM:BR144</strain>
    </source>
</reference>
<proteinExistence type="predicted"/>
<feature type="region of interest" description="Disordered" evidence="1">
    <location>
        <begin position="1"/>
        <end position="26"/>
    </location>
</feature>
<evidence type="ECO:0000313" key="2">
    <source>
        <dbReference type="EnsemblProtists" id="PYU1_T011732"/>
    </source>
</evidence>
<dbReference type="EnsemblProtists" id="PYU1_T011732">
    <property type="protein sequence ID" value="PYU1_T011732"/>
    <property type="gene ID" value="PYU1_G011706"/>
</dbReference>
<dbReference type="Proteomes" id="UP000019132">
    <property type="component" value="Unassembled WGS sequence"/>
</dbReference>
<name>K3X3D3_GLOUD</name>
<keyword evidence="3" id="KW-1185">Reference proteome</keyword>
<feature type="compositionally biased region" description="Basic and acidic residues" evidence="1">
    <location>
        <begin position="74"/>
        <end position="86"/>
    </location>
</feature>
<dbReference type="AlphaFoldDB" id="K3X3D3"/>